<evidence type="ECO:0000313" key="3">
    <source>
        <dbReference type="EMBL" id="MBO8470413.1"/>
    </source>
</evidence>
<protein>
    <submittedName>
        <fullName evidence="3">DUF4122 family protein</fullName>
    </submittedName>
</protein>
<evidence type="ECO:0000313" key="4">
    <source>
        <dbReference type="Proteomes" id="UP000823603"/>
    </source>
</evidence>
<evidence type="ECO:0000256" key="1">
    <source>
        <dbReference type="SAM" id="MobiDB-lite"/>
    </source>
</evidence>
<organism evidence="3 4">
    <name type="scientific">Candidatus Cryptobacteroides faecavium</name>
    <dbReference type="NCBI Taxonomy" id="2840762"/>
    <lineage>
        <taxon>Bacteria</taxon>
        <taxon>Pseudomonadati</taxon>
        <taxon>Bacteroidota</taxon>
        <taxon>Bacteroidia</taxon>
        <taxon>Bacteroidales</taxon>
        <taxon>Candidatus Cryptobacteroides</taxon>
    </lineage>
</organism>
<dbReference type="Proteomes" id="UP000823603">
    <property type="component" value="Unassembled WGS sequence"/>
</dbReference>
<proteinExistence type="predicted"/>
<feature type="compositionally biased region" description="Basic and acidic residues" evidence="1">
    <location>
        <begin position="244"/>
        <end position="255"/>
    </location>
</feature>
<keyword evidence="2" id="KW-1133">Transmembrane helix</keyword>
<dbReference type="AlphaFoldDB" id="A0A9D9IF14"/>
<gene>
    <name evidence="3" type="ORF">IAB82_01300</name>
</gene>
<keyword evidence="2" id="KW-0472">Membrane</keyword>
<reference evidence="3" key="2">
    <citation type="journal article" date="2021" name="PeerJ">
        <title>Extensive microbial diversity within the chicken gut microbiome revealed by metagenomics and culture.</title>
        <authorList>
            <person name="Gilroy R."/>
            <person name="Ravi A."/>
            <person name="Getino M."/>
            <person name="Pursley I."/>
            <person name="Horton D.L."/>
            <person name="Alikhan N.F."/>
            <person name="Baker D."/>
            <person name="Gharbi K."/>
            <person name="Hall N."/>
            <person name="Watson M."/>
            <person name="Adriaenssens E.M."/>
            <person name="Foster-Nyarko E."/>
            <person name="Jarju S."/>
            <person name="Secka A."/>
            <person name="Antonio M."/>
            <person name="Oren A."/>
            <person name="Chaudhuri R.R."/>
            <person name="La Ragione R."/>
            <person name="Hildebrand F."/>
            <person name="Pallen M.J."/>
        </authorList>
    </citation>
    <scope>NUCLEOTIDE SEQUENCE</scope>
    <source>
        <strain evidence="3">B2-22910</strain>
    </source>
</reference>
<sequence length="255" mass="29002">METTLYFTVKTACAVYVLWHLWAFIFGRRMYGIWERLFRLMRIVRIRLWKCRRKRMEQAGRNACGKSRHKMPEAGTGISRGKPEADTPSSSPADDDVIGKTKIVYLEDPNTMKAVPVRSEPMEKVPIEEDGDISSDDVEQENKGLTAEDKEELMAPVDAEPDPDFSTALTFEEINNVAEVLVSDTPDEQKAVRAATTIHHKMQETVILSFLTDKLCNQEKVSRLLNEYLDESGRPLAKRKSVSKGKEAFDINKYA</sequence>
<dbReference type="Pfam" id="PF13498">
    <property type="entry name" value="DUF4122"/>
    <property type="match status" value="1"/>
</dbReference>
<dbReference type="EMBL" id="JADIMB010000017">
    <property type="protein sequence ID" value="MBO8470413.1"/>
    <property type="molecule type" value="Genomic_DNA"/>
</dbReference>
<feature type="region of interest" description="Disordered" evidence="1">
    <location>
        <begin position="235"/>
        <end position="255"/>
    </location>
</feature>
<dbReference type="InterPro" id="IPR025190">
    <property type="entry name" value="DUF4122"/>
</dbReference>
<evidence type="ECO:0000256" key="2">
    <source>
        <dbReference type="SAM" id="Phobius"/>
    </source>
</evidence>
<feature type="region of interest" description="Disordered" evidence="1">
    <location>
        <begin position="60"/>
        <end position="96"/>
    </location>
</feature>
<feature type="transmembrane region" description="Helical" evidence="2">
    <location>
        <begin position="6"/>
        <end position="26"/>
    </location>
</feature>
<keyword evidence="2" id="KW-0812">Transmembrane</keyword>
<accession>A0A9D9IF14</accession>
<name>A0A9D9IF14_9BACT</name>
<comment type="caution">
    <text evidence="3">The sequence shown here is derived from an EMBL/GenBank/DDBJ whole genome shotgun (WGS) entry which is preliminary data.</text>
</comment>
<reference evidence="3" key="1">
    <citation type="submission" date="2020-10" db="EMBL/GenBank/DDBJ databases">
        <authorList>
            <person name="Gilroy R."/>
        </authorList>
    </citation>
    <scope>NUCLEOTIDE SEQUENCE</scope>
    <source>
        <strain evidence="3">B2-22910</strain>
    </source>
</reference>